<dbReference type="EMBL" id="LLXL01001868">
    <property type="protein sequence ID" value="PKK62595.1"/>
    <property type="molecule type" value="Genomic_DNA"/>
</dbReference>
<evidence type="ECO:0000313" key="1">
    <source>
        <dbReference type="EMBL" id="PKK62595.1"/>
    </source>
</evidence>
<gene>
    <name evidence="1" type="ORF">RhiirC2_759374</name>
</gene>
<proteinExistence type="predicted"/>
<accession>A0A2N1MLS3</accession>
<organism evidence="1 2">
    <name type="scientific">Rhizophagus irregularis</name>
    <dbReference type="NCBI Taxonomy" id="588596"/>
    <lineage>
        <taxon>Eukaryota</taxon>
        <taxon>Fungi</taxon>
        <taxon>Fungi incertae sedis</taxon>
        <taxon>Mucoromycota</taxon>
        <taxon>Glomeromycotina</taxon>
        <taxon>Glomeromycetes</taxon>
        <taxon>Glomerales</taxon>
        <taxon>Glomeraceae</taxon>
        <taxon>Rhizophagus</taxon>
    </lineage>
</organism>
<sequence length="61" mass="6931">MEPDKDTNTVTIKFCSYCNEPFTEELCYCIYSSEKLAENGNGEAMYNVALSYDNGRGTERN</sequence>
<reference evidence="1 2" key="2">
    <citation type="submission" date="2017-10" db="EMBL/GenBank/DDBJ databases">
        <title>Extensive intraspecific genome diversity in a model arbuscular mycorrhizal fungus.</title>
        <authorList>
            <person name="Chen E.C.H."/>
            <person name="Morin E."/>
            <person name="Baudet D."/>
            <person name="Noel J."/>
            <person name="Ndikumana S."/>
            <person name="Charron P."/>
            <person name="St-Onge C."/>
            <person name="Giorgi J."/>
            <person name="Grigoriev I.V."/>
            <person name="Roux C."/>
            <person name="Martin F.M."/>
            <person name="Corradi N."/>
        </authorList>
    </citation>
    <scope>NUCLEOTIDE SEQUENCE [LARGE SCALE GENOMIC DNA]</scope>
    <source>
        <strain evidence="1 2">C2</strain>
    </source>
</reference>
<dbReference type="Proteomes" id="UP000233469">
    <property type="component" value="Unassembled WGS sequence"/>
</dbReference>
<comment type="caution">
    <text evidence="1">The sequence shown here is derived from an EMBL/GenBank/DDBJ whole genome shotgun (WGS) entry which is preliminary data.</text>
</comment>
<feature type="non-terminal residue" evidence="1">
    <location>
        <position position="61"/>
    </location>
</feature>
<evidence type="ECO:0000313" key="2">
    <source>
        <dbReference type="Proteomes" id="UP000233469"/>
    </source>
</evidence>
<dbReference type="InterPro" id="IPR011990">
    <property type="entry name" value="TPR-like_helical_dom_sf"/>
</dbReference>
<name>A0A2N1MLS3_9GLOM</name>
<dbReference type="Gene3D" id="1.25.40.10">
    <property type="entry name" value="Tetratricopeptide repeat domain"/>
    <property type="match status" value="1"/>
</dbReference>
<dbReference type="AlphaFoldDB" id="A0A2N1MLS3"/>
<reference evidence="1 2" key="1">
    <citation type="submission" date="2016-04" db="EMBL/GenBank/DDBJ databases">
        <title>Genome analyses suggest a sexual origin of heterokaryosis in a supposedly ancient asexual fungus.</title>
        <authorList>
            <person name="Ropars J."/>
            <person name="Sedzielewska K."/>
            <person name="Noel J."/>
            <person name="Charron P."/>
            <person name="Farinelli L."/>
            <person name="Marton T."/>
            <person name="Kruger M."/>
            <person name="Pelin A."/>
            <person name="Brachmann A."/>
            <person name="Corradi N."/>
        </authorList>
    </citation>
    <scope>NUCLEOTIDE SEQUENCE [LARGE SCALE GENOMIC DNA]</scope>
    <source>
        <strain evidence="1 2">C2</strain>
    </source>
</reference>
<protein>
    <submittedName>
        <fullName evidence="1">Uncharacterized protein</fullName>
    </submittedName>
</protein>